<keyword evidence="5" id="KW-0788">Thiol protease</keyword>
<dbReference type="GO" id="GO:0008234">
    <property type="term" value="F:cysteine-type peptidase activity"/>
    <property type="evidence" value="ECO:0007669"/>
    <property type="project" value="UniProtKB-KW"/>
</dbReference>
<dbReference type="GO" id="GO:0006508">
    <property type="term" value="P:proteolysis"/>
    <property type="evidence" value="ECO:0007669"/>
    <property type="project" value="UniProtKB-KW"/>
</dbReference>
<dbReference type="CDD" id="cd02620">
    <property type="entry name" value="Peptidase_C1A_CathepsinB"/>
    <property type="match status" value="1"/>
</dbReference>
<evidence type="ECO:0000256" key="4">
    <source>
        <dbReference type="ARBA" id="ARBA00022801"/>
    </source>
</evidence>
<feature type="chain" id="PRO_5018539417" description="Peptidase C1A papain C-terminal domain-containing protein" evidence="8">
    <location>
        <begin position="17"/>
        <end position="330"/>
    </location>
</feature>
<evidence type="ECO:0000256" key="3">
    <source>
        <dbReference type="ARBA" id="ARBA00022729"/>
    </source>
</evidence>
<dbReference type="SUPFAM" id="SSF54001">
    <property type="entry name" value="Cysteine proteinases"/>
    <property type="match status" value="1"/>
</dbReference>
<dbReference type="InterPro" id="IPR025661">
    <property type="entry name" value="Pept_asp_AS"/>
</dbReference>
<dbReference type="STRING" id="1611254.A0A2G5T9F8"/>
<evidence type="ECO:0000256" key="7">
    <source>
        <dbReference type="ARBA" id="ARBA00023157"/>
    </source>
</evidence>
<dbReference type="Proteomes" id="UP000230233">
    <property type="component" value="Chromosome V"/>
</dbReference>
<feature type="domain" description="Peptidase C1A papain C-terminal" evidence="9">
    <location>
        <begin position="86"/>
        <end position="327"/>
    </location>
</feature>
<dbReference type="SMART" id="SM00645">
    <property type="entry name" value="Pept_C1"/>
    <property type="match status" value="1"/>
</dbReference>
<evidence type="ECO:0000256" key="2">
    <source>
        <dbReference type="ARBA" id="ARBA00022670"/>
    </source>
</evidence>
<evidence type="ECO:0000256" key="6">
    <source>
        <dbReference type="ARBA" id="ARBA00023145"/>
    </source>
</evidence>
<keyword evidence="4" id="KW-0378">Hydrolase</keyword>
<dbReference type="PROSITE" id="PS00640">
    <property type="entry name" value="THIOL_PROTEASE_ASN"/>
    <property type="match status" value="1"/>
</dbReference>
<proteinExistence type="inferred from homology"/>
<protein>
    <recommendedName>
        <fullName evidence="9">Peptidase C1A papain C-terminal domain-containing protein</fullName>
    </recommendedName>
</protein>
<comment type="caution">
    <text evidence="10">The sequence shown here is derived from an EMBL/GenBank/DDBJ whole genome shotgun (WGS) entry which is preliminary data.</text>
</comment>
<dbReference type="PANTHER" id="PTHR12411">
    <property type="entry name" value="CYSTEINE PROTEASE FAMILY C1-RELATED"/>
    <property type="match status" value="1"/>
</dbReference>
<dbReference type="Gene3D" id="3.90.70.10">
    <property type="entry name" value="Cysteine proteinases"/>
    <property type="match status" value="1"/>
</dbReference>
<reference evidence="11" key="1">
    <citation type="submission" date="2017-10" db="EMBL/GenBank/DDBJ databases">
        <title>Rapid genome shrinkage in a self-fertile nematode reveals novel sperm competition proteins.</title>
        <authorList>
            <person name="Yin D."/>
            <person name="Schwarz E.M."/>
            <person name="Thomas C.G."/>
            <person name="Felde R.L."/>
            <person name="Korf I.F."/>
            <person name="Cutter A.D."/>
            <person name="Schartner C.M."/>
            <person name="Ralston E.J."/>
            <person name="Meyer B.J."/>
            <person name="Haag E.S."/>
        </authorList>
    </citation>
    <scope>NUCLEOTIDE SEQUENCE [LARGE SCALE GENOMIC DNA]</scope>
    <source>
        <strain evidence="11">JU1422</strain>
    </source>
</reference>
<keyword evidence="11" id="KW-1185">Reference proteome</keyword>
<evidence type="ECO:0000313" key="11">
    <source>
        <dbReference type="Proteomes" id="UP000230233"/>
    </source>
</evidence>
<dbReference type="EMBL" id="PDUG01000005">
    <property type="protein sequence ID" value="PIC23922.1"/>
    <property type="molecule type" value="Genomic_DNA"/>
</dbReference>
<name>A0A2G5T9F8_9PELO</name>
<keyword evidence="2" id="KW-0645">Protease</keyword>
<keyword evidence="7" id="KW-1015">Disulfide bond</keyword>
<gene>
    <name evidence="10" type="primary">Cnig_chr_V.g17451</name>
    <name evidence="10" type="ORF">B9Z55_017451</name>
</gene>
<accession>A0A2G5T9F8</accession>
<dbReference type="PRINTS" id="PR00705">
    <property type="entry name" value="PAPAIN"/>
</dbReference>
<evidence type="ECO:0000256" key="8">
    <source>
        <dbReference type="SAM" id="SignalP"/>
    </source>
</evidence>
<evidence type="ECO:0000256" key="1">
    <source>
        <dbReference type="ARBA" id="ARBA00008455"/>
    </source>
</evidence>
<dbReference type="InterPro" id="IPR000668">
    <property type="entry name" value="Peptidase_C1A_C"/>
</dbReference>
<comment type="similarity">
    <text evidence="1">Belongs to the peptidase C1 family.</text>
</comment>
<feature type="signal peptide" evidence="8">
    <location>
        <begin position="1"/>
        <end position="16"/>
    </location>
</feature>
<evidence type="ECO:0000313" key="10">
    <source>
        <dbReference type="EMBL" id="PIC23922.1"/>
    </source>
</evidence>
<dbReference type="AlphaFoldDB" id="A0A2G5T9F8"/>
<dbReference type="Pfam" id="PF00112">
    <property type="entry name" value="Peptidase_C1"/>
    <property type="match status" value="1"/>
</dbReference>
<evidence type="ECO:0000259" key="9">
    <source>
        <dbReference type="SMART" id="SM00645"/>
    </source>
</evidence>
<dbReference type="InterPro" id="IPR038765">
    <property type="entry name" value="Papain-like_cys_pep_sf"/>
</dbReference>
<organism evidence="10 11">
    <name type="scientific">Caenorhabditis nigoni</name>
    <dbReference type="NCBI Taxonomy" id="1611254"/>
    <lineage>
        <taxon>Eukaryota</taxon>
        <taxon>Metazoa</taxon>
        <taxon>Ecdysozoa</taxon>
        <taxon>Nematoda</taxon>
        <taxon>Chromadorea</taxon>
        <taxon>Rhabditida</taxon>
        <taxon>Rhabditina</taxon>
        <taxon>Rhabditomorpha</taxon>
        <taxon>Rhabditoidea</taxon>
        <taxon>Rhabditidae</taxon>
        <taxon>Peloderinae</taxon>
        <taxon>Caenorhabditis</taxon>
    </lineage>
</organism>
<evidence type="ECO:0000256" key="5">
    <source>
        <dbReference type="ARBA" id="ARBA00022807"/>
    </source>
</evidence>
<keyword evidence="3 8" id="KW-0732">Signal</keyword>
<dbReference type="OrthoDB" id="10058785at2759"/>
<keyword evidence="6" id="KW-0865">Zymogen</keyword>
<dbReference type="InterPro" id="IPR013128">
    <property type="entry name" value="Peptidase_C1A"/>
</dbReference>
<dbReference type="FunFam" id="3.90.70.10:FF:000031">
    <property type="entry name" value="Cathepsin B"/>
    <property type="match status" value="1"/>
</dbReference>
<sequence length="330" mass="36015">MMKIFVLAALCAATLAFVPIDHKSAVETLTGEALVEYVNSAQSLFTTEHVDVSEEFMKSRAMDIKYAAAHPDEIRATEVNTVLDSIPAYFDARTRWPNCRSIQVIRDQTSCNSCWAFGAAEIISDRICIETGGAQQPIISPDDILSCCGSFCGNGCEGGYPIQALRWWNSRGVVTGGDYRGPGCKPYPFAPCTSRNCPESQTPTCSLSCQSGYPTAYAKDKHFGTSAYNVARNVAAIQTEIMTNGPVAAAFTLYEDFYKYKNGVYKHTAGRALGGHIAKIIGWGTQNGAPYWLIANSWGPYWGEYGFFKILRGVDECGIEEYVVAGKPSL</sequence>